<gene>
    <name evidence="6" type="ORF">B0J12DRAFT_584837</name>
</gene>
<dbReference type="Proteomes" id="UP000774617">
    <property type="component" value="Unassembled WGS sequence"/>
</dbReference>
<evidence type="ECO:0000256" key="1">
    <source>
        <dbReference type="ARBA" id="ARBA00022741"/>
    </source>
</evidence>
<dbReference type="SMART" id="SM00490">
    <property type="entry name" value="HELICc"/>
    <property type="match status" value="1"/>
</dbReference>
<feature type="domain" description="Helicase ATP-binding" evidence="4">
    <location>
        <begin position="126"/>
        <end position="302"/>
    </location>
</feature>
<keyword evidence="1" id="KW-0547">Nucleotide-binding</keyword>
<feature type="non-terminal residue" evidence="6">
    <location>
        <position position="1"/>
    </location>
</feature>
<evidence type="ECO:0000313" key="6">
    <source>
        <dbReference type="EMBL" id="KAH7026796.1"/>
    </source>
</evidence>
<dbReference type="CDD" id="cd18008">
    <property type="entry name" value="DEXDc_SHPRH-like"/>
    <property type="match status" value="1"/>
</dbReference>
<evidence type="ECO:0000256" key="3">
    <source>
        <dbReference type="ARBA" id="ARBA00022840"/>
    </source>
</evidence>
<dbReference type="InterPro" id="IPR050628">
    <property type="entry name" value="SNF2_RAD54_helicase_TF"/>
</dbReference>
<evidence type="ECO:0000256" key="2">
    <source>
        <dbReference type="ARBA" id="ARBA00022801"/>
    </source>
</evidence>
<evidence type="ECO:0000259" key="4">
    <source>
        <dbReference type="PROSITE" id="PS51192"/>
    </source>
</evidence>
<dbReference type="Gene3D" id="3.40.50.10810">
    <property type="entry name" value="Tandem AAA-ATPase domain"/>
    <property type="match status" value="1"/>
</dbReference>
<dbReference type="PANTHER" id="PTHR45626">
    <property type="entry name" value="TRANSCRIPTION TERMINATION FACTOR 2-RELATED"/>
    <property type="match status" value="1"/>
</dbReference>
<dbReference type="CDD" id="cd18793">
    <property type="entry name" value="SF2_C_SNF"/>
    <property type="match status" value="1"/>
</dbReference>
<sequence length="725" mass="81469">IYGPYSMFEDVGQFAQACDLYLQDPVACGRPPMTYELPRSYQQAASAPRSVSDFFTNFESDEILDTANAPAALRTQLHPHQQKALAFMKRRERGWALFGPHQDIWLARGNGLNRRFVNRVTGGEQSAAPPQFRGGILADEMGLGKTLSMIALIASDRDSDLHDEQDRLPENFTDATLIVLPSSLLQVWDSQLKQHLHSASLSWRKHHDNHRITKLSELKQHNIILTTYQTIAAQRNQANSPILTAHWKRIILDEAHNIRNRNNITAKAIFSVKANCRWAITGTPIQNSLHDFASLLEFLRVPPRPGAFDRLIQKPWKEGNADEAIERLKRLIRCIILRRLKTTIQLPTRQDLILYVDFSAEEHLRYKQVSCPVEQMLDDLVYQQSTGRRQFLNVIQRINVLRMVCNLGDTDSTHGSKEPTSPPEMSVWGRATAQSAFESLLSTGQAICSGCDVRIDYTATLETADDLLSPNSTSQPPRIFKCLRLLCSSCSLQCSTPGSPGFDPLRCGCHSACPSEPVRIYPEKPQLCTPEPPMKISSKVVALVNDIQEHINEKSVVFSFWTKSLDMVERALQMAGIGTVRFDGRVTSRERETALRRLRDDPEVRVLLITTSCGAVGLDLTAASRAYLLEPQWNPTTEDQALARIHRMGQRNPVTTIRLVVKNSFEEHVMNVQDRKRQLADLIFSDGQSNGHGSSQAKYKVRVSSANSVMLADVGQALADIGFWK</sequence>
<dbReference type="InterPro" id="IPR038718">
    <property type="entry name" value="SNF2-like_sf"/>
</dbReference>
<dbReference type="SMART" id="SM00487">
    <property type="entry name" value="DEXDc"/>
    <property type="match status" value="1"/>
</dbReference>
<feature type="domain" description="Helicase C-terminal" evidence="5">
    <location>
        <begin position="539"/>
        <end position="702"/>
    </location>
</feature>
<evidence type="ECO:0000313" key="7">
    <source>
        <dbReference type="Proteomes" id="UP000774617"/>
    </source>
</evidence>
<dbReference type="SUPFAM" id="SSF52540">
    <property type="entry name" value="P-loop containing nucleoside triphosphate hydrolases"/>
    <property type="match status" value="2"/>
</dbReference>
<reference evidence="6 7" key="1">
    <citation type="journal article" date="2021" name="Nat. Commun.">
        <title>Genetic determinants of endophytism in the Arabidopsis root mycobiome.</title>
        <authorList>
            <person name="Mesny F."/>
            <person name="Miyauchi S."/>
            <person name="Thiergart T."/>
            <person name="Pickel B."/>
            <person name="Atanasova L."/>
            <person name="Karlsson M."/>
            <person name="Huettel B."/>
            <person name="Barry K.W."/>
            <person name="Haridas S."/>
            <person name="Chen C."/>
            <person name="Bauer D."/>
            <person name="Andreopoulos W."/>
            <person name="Pangilinan J."/>
            <person name="LaButti K."/>
            <person name="Riley R."/>
            <person name="Lipzen A."/>
            <person name="Clum A."/>
            <person name="Drula E."/>
            <person name="Henrissat B."/>
            <person name="Kohler A."/>
            <person name="Grigoriev I.V."/>
            <person name="Martin F.M."/>
            <person name="Hacquard S."/>
        </authorList>
    </citation>
    <scope>NUCLEOTIDE SEQUENCE [LARGE SCALE GENOMIC DNA]</scope>
    <source>
        <strain evidence="6 7">MPI-SDFR-AT-0080</strain>
    </source>
</reference>
<dbReference type="Pfam" id="PF00271">
    <property type="entry name" value="Helicase_C"/>
    <property type="match status" value="1"/>
</dbReference>
<keyword evidence="2" id="KW-0378">Hydrolase</keyword>
<dbReference type="PROSITE" id="PS51192">
    <property type="entry name" value="HELICASE_ATP_BIND_1"/>
    <property type="match status" value="1"/>
</dbReference>
<protein>
    <submittedName>
        <fullName evidence="6">SNF2 family N-terminal domain-containing protein</fullName>
    </submittedName>
</protein>
<comment type="caution">
    <text evidence="6">The sequence shown here is derived from an EMBL/GenBank/DDBJ whole genome shotgun (WGS) entry which is preliminary data.</text>
</comment>
<evidence type="ECO:0000259" key="5">
    <source>
        <dbReference type="PROSITE" id="PS51194"/>
    </source>
</evidence>
<keyword evidence="3" id="KW-0067">ATP-binding</keyword>
<dbReference type="Pfam" id="PF00176">
    <property type="entry name" value="SNF2-rel_dom"/>
    <property type="match status" value="1"/>
</dbReference>
<accession>A0ABQ8FTW0</accession>
<keyword evidence="7" id="KW-1185">Reference proteome</keyword>
<dbReference type="InterPro" id="IPR001650">
    <property type="entry name" value="Helicase_C-like"/>
</dbReference>
<dbReference type="InterPro" id="IPR000330">
    <property type="entry name" value="SNF2_N"/>
</dbReference>
<dbReference type="Gene3D" id="3.40.50.300">
    <property type="entry name" value="P-loop containing nucleotide triphosphate hydrolases"/>
    <property type="match status" value="1"/>
</dbReference>
<dbReference type="PROSITE" id="PS51194">
    <property type="entry name" value="HELICASE_CTER"/>
    <property type="match status" value="1"/>
</dbReference>
<dbReference type="PANTHER" id="PTHR45626:SF22">
    <property type="entry name" value="DNA REPAIR PROTEIN RAD5"/>
    <property type="match status" value="1"/>
</dbReference>
<dbReference type="InterPro" id="IPR049730">
    <property type="entry name" value="SNF2/RAD54-like_C"/>
</dbReference>
<dbReference type="InterPro" id="IPR027417">
    <property type="entry name" value="P-loop_NTPase"/>
</dbReference>
<dbReference type="InterPro" id="IPR014001">
    <property type="entry name" value="Helicase_ATP-bd"/>
</dbReference>
<name>A0ABQ8FTW0_9PEZI</name>
<proteinExistence type="predicted"/>
<organism evidence="6 7">
    <name type="scientific">Macrophomina phaseolina</name>
    <dbReference type="NCBI Taxonomy" id="35725"/>
    <lineage>
        <taxon>Eukaryota</taxon>
        <taxon>Fungi</taxon>
        <taxon>Dikarya</taxon>
        <taxon>Ascomycota</taxon>
        <taxon>Pezizomycotina</taxon>
        <taxon>Dothideomycetes</taxon>
        <taxon>Dothideomycetes incertae sedis</taxon>
        <taxon>Botryosphaeriales</taxon>
        <taxon>Botryosphaeriaceae</taxon>
        <taxon>Macrophomina</taxon>
    </lineage>
</organism>
<dbReference type="EMBL" id="JAGTJR010000055">
    <property type="protein sequence ID" value="KAH7026796.1"/>
    <property type="molecule type" value="Genomic_DNA"/>
</dbReference>